<evidence type="ECO:0000256" key="2">
    <source>
        <dbReference type="ARBA" id="ARBA00022723"/>
    </source>
</evidence>
<accession>A0ABY4VG44</accession>
<keyword evidence="3" id="KW-0460">Magnesium</keyword>
<dbReference type="PANTHER" id="PTHR32308:SF0">
    <property type="entry name" value="HPCH_HPAI ALDOLASE_CITRATE LYASE DOMAIN-CONTAINING PROTEIN"/>
    <property type="match status" value="1"/>
</dbReference>
<evidence type="ECO:0000256" key="1">
    <source>
        <dbReference type="ARBA" id="ARBA00001946"/>
    </source>
</evidence>
<dbReference type="EMBL" id="CP092418">
    <property type="protein sequence ID" value="USD22970.1"/>
    <property type="molecule type" value="Genomic_DNA"/>
</dbReference>
<dbReference type="PANTHER" id="PTHR32308">
    <property type="entry name" value="LYASE BETA SUBUNIT, PUTATIVE (AFU_ORTHOLOGUE AFUA_4G13030)-RELATED"/>
    <property type="match status" value="1"/>
</dbReference>
<dbReference type="PIRSF" id="PIRSF015582">
    <property type="entry name" value="Cit_lyase_B"/>
    <property type="match status" value="1"/>
</dbReference>
<evidence type="ECO:0000313" key="6">
    <source>
        <dbReference type="Proteomes" id="UP001055658"/>
    </source>
</evidence>
<dbReference type="Gene3D" id="3.20.20.60">
    <property type="entry name" value="Phosphoenolpyruvate-binding domains"/>
    <property type="match status" value="1"/>
</dbReference>
<dbReference type="InterPro" id="IPR015813">
    <property type="entry name" value="Pyrv/PenolPyrv_kinase-like_dom"/>
</dbReference>
<protein>
    <submittedName>
        <fullName evidence="5">CoA ester lyase</fullName>
    </submittedName>
</protein>
<dbReference type="Proteomes" id="UP001055658">
    <property type="component" value="Chromosome"/>
</dbReference>
<dbReference type="SUPFAM" id="SSF51621">
    <property type="entry name" value="Phosphoenolpyruvate/pyruvate domain"/>
    <property type="match status" value="1"/>
</dbReference>
<evidence type="ECO:0000259" key="4">
    <source>
        <dbReference type="Pfam" id="PF03328"/>
    </source>
</evidence>
<dbReference type="GO" id="GO:0016829">
    <property type="term" value="F:lyase activity"/>
    <property type="evidence" value="ECO:0007669"/>
    <property type="project" value="UniProtKB-KW"/>
</dbReference>
<dbReference type="Pfam" id="PF03328">
    <property type="entry name" value="HpcH_HpaI"/>
    <property type="match status" value="1"/>
</dbReference>
<dbReference type="InterPro" id="IPR011206">
    <property type="entry name" value="Citrate_lyase_beta/mcl1/mcl2"/>
</dbReference>
<organism evidence="5 6">
    <name type="scientific">Microbulbifer variabilis</name>
    <dbReference type="NCBI Taxonomy" id="266805"/>
    <lineage>
        <taxon>Bacteria</taxon>
        <taxon>Pseudomonadati</taxon>
        <taxon>Pseudomonadota</taxon>
        <taxon>Gammaproteobacteria</taxon>
        <taxon>Cellvibrionales</taxon>
        <taxon>Microbulbiferaceae</taxon>
        <taxon>Microbulbifer</taxon>
    </lineage>
</organism>
<evidence type="ECO:0000256" key="3">
    <source>
        <dbReference type="ARBA" id="ARBA00022842"/>
    </source>
</evidence>
<sequence length="286" mass="31275">MNTTAMHLKKSFLCRSILFVPASRPDRYQKAFTSGADIACVDLEDAVAPKFKNAARQNVAEFFPPPDTQSSLRALRINQLSSEAGLRDVLLLLGQGPKPDIVILPKVESAEEITWFNDLMAPVEQSIGLLPLVESAKGLQNSLDIASSDNVLAIGFGFADFCAEVGADISWESLRYARGRILQAAAYANIDAVDGPYLDLEDLEGLLQETQNVAALGFRGKIVLHPRQIDPVHQGLSPTEETVQRARKIVQAFKENPSGVVVVDGRMVDLPVVERARKLVTLVDRQ</sequence>
<reference evidence="5" key="1">
    <citation type="submission" date="2022-02" db="EMBL/GenBank/DDBJ databases">
        <title>Coral-associated bacteria.</title>
        <authorList>
            <person name="Tang K."/>
            <person name="Wang X."/>
        </authorList>
    </citation>
    <scope>NUCLEOTIDE SEQUENCE</scope>
    <source>
        <strain evidence="5">SCSIO 43006</strain>
    </source>
</reference>
<name>A0ABY4VG44_9GAMM</name>
<comment type="cofactor">
    <cofactor evidence="1">
        <name>Mg(2+)</name>
        <dbReference type="ChEBI" id="CHEBI:18420"/>
    </cofactor>
</comment>
<feature type="domain" description="HpcH/HpaI aldolase/citrate lyase" evidence="4">
    <location>
        <begin position="15"/>
        <end position="226"/>
    </location>
</feature>
<dbReference type="InterPro" id="IPR040442">
    <property type="entry name" value="Pyrv_kinase-like_dom_sf"/>
</dbReference>
<keyword evidence="6" id="KW-1185">Reference proteome</keyword>
<dbReference type="RefSeq" id="WP_252085323.1">
    <property type="nucleotide sequence ID" value="NZ_CP092418.1"/>
</dbReference>
<keyword evidence="2" id="KW-0479">Metal-binding</keyword>
<keyword evidence="5" id="KW-0456">Lyase</keyword>
<gene>
    <name evidence="5" type="ORF">MJO52_07490</name>
</gene>
<dbReference type="InterPro" id="IPR005000">
    <property type="entry name" value="Aldolase/citrate-lyase_domain"/>
</dbReference>
<evidence type="ECO:0000313" key="5">
    <source>
        <dbReference type="EMBL" id="USD22970.1"/>
    </source>
</evidence>
<proteinExistence type="predicted"/>